<dbReference type="Pfam" id="PF01371">
    <property type="entry name" value="Trp_repressor"/>
    <property type="match status" value="1"/>
</dbReference>
<proteinExistence type="predicted"/>
<accession>A0A1J4RTK8</accession>
<dbReference type="InterPro" id="IPR038116">
    <property type="entry name" value="TrpR-like_sf"/>
</dbReference>
<dbReference type="Gene3D" id="1.10.1270.10">
    <property type="entry name" value="TrpR-like"/>
    <property type="match status" value="1"/>
</dbReference>
<organism evidence="1 2">
    <name type="scientific">Candidatus Berkelbacteria bacterium CG1_02_42_45</name>
    <dbReference type="NCBI Taxonomy" id="1805036"/>
    <lineage>
        <taxon>Bacteria</taxon>
        <taxon>Candidatus Berkelbacteria</taxon>
    </lineage>
</organism>
<protein>
    <submittedName>
        <fullName evidence="1">Uncharacterized protein</fullName>
    </submittedName>
</protein>
<comment type="caution">
    <text evidence="1">The sequence shown here is derived from an EMBL/GenBank/DDBJ whole genome shotgun (WGS) entry which is preliminary data.</text>
</comment>
<dbReference type="InterPro" id="IPR010921">
    <property type="entry name" value="Trp_repressor/repl_initiator"/>
</dbReference>
<reference evidence="1 2" key="1">
    <citation type="journal article" date="2016" name="Environ. Microbiol.">
        <title>Genomic resolution of a cold subsurface aquifer community provides metabolic insights for novel microbes adapted to high CO concentrations.</title>
        <authorList>
            <person name="Probst A.J."/>
            <person name="Castelle C.J."/>
            <person name="Singh A."/>
            <person name="Brown C.T."/>
            <person name="Anantharaman K."/>
            <person name="Sharon I."/>
            <person name="Hug L.A."/>
            <person name="Burstein D."/>
            <person name="Emerson J.B."/>
            <person name="Thomas B.C."/>
            <person name="Banfield J.F."/>
        </authorList>
    </citation>
    <scope>NUCLEOTIDE SEQUENCE [LARGE SCALE GENOMIC DNA]</scope>
    <source>
        <strain evidence="1">CG1_02_42_45</strain>
    </source>
</reference>
<evidence type="ECO:0000313" key="1">
    <source>
        <dbReference type="EMBL" id="OIN90239.1"/>
    </source>
</evidence>
<dbReference type="SUPFAM" id="SSF48295">
    <property type="entry name" value="TrpR-like"/>
    <property type="match status" value="1"/>
</dbReference>
<dbReference type="GO" id="GO:0003700">
    <property type="term" value="F:DNA-binding transcription factor activity"/>
    <property type="evidence" value="ECO:0007669"/>
    <property type="project" value="InterPro"/>
</dbReference>
<dbReference type="InterPro" id="IPR000831">
    <property type="entry name" value="Trp_repress"/>
</dbReference>
<dbReference type="AlphaFoldDB" id="A0A1J4RTK8"/>
<sequence length="148" mass="17207">MRKVGNFKNEELSDEQYYVLVDFIASTKNVIEAEALVKILFTESEIAVIGQRLAILRMIAKDFTYSEIEEKIKASTNTIAKAVNSKSKEKLFEKYFDEMLKHYRYKPEKFQKALKKLYPTAKISAGIGIRAFLREEAQTRKKLQNKND</sequence>
<dbReference type="EMBL" id="MNUJ01000004">
    <property type="protein sequence ID" value="OIN90239.1"/>
    <property type="molecule type" value="Genomic_DNA"/>
</dbReference>
<name>A0A1J4RTK8_9BACT</name>
<gene>
    <name evidence="1" type="ORF">AUJ40_00205</name>
</gene>
<dbReference type="Proteomes" id="UP000182753">
    <property type="component" value="Unassembled WGS sequence"/>
</dbReference>
<evidence type="ECO:0000313" key="2">
    <source>
        <dbReference type="Proteomes" id="UP000182753"/>
    </source>
</evidence>
<dbReference type="GO" id="GO:0043565">
    <property type="term" value="F:sequence-specific DNA binding"/>
    <property type="evidence" value="ECO:0007669"/>
    <property type="project" value="InterPro"/>
</dbReference>